<dbReference type="Proteomes" id="UP000235672">
    <property type="component" value="Unassembled WGS sequence"/>
</dbReference>
<dbReference type="AlphaFoldDB" id="A0A2J6QD85"/>
<sequence>MTNSNLEPWEKAFLLMPELNPSDSISNKSYPLSYDNYYEPKLCPYAKLKRDNDDWGLALQKQKETRTKTLLWIQNLESTHPEGVDDTTYAFAQLSIHLEGDHEKDGVPRPIVVPAPSNKPTIPLPLTQTTSLARNIMGKGWPVKQIEPVEEVARNREEGCVSDETFPCRNSSSDKQVESKSHSGAKVIIFDDSVFFLDIVEVVFSKMFEPEACLRYDERLVAEKRSAVLEAFATAGGPRVLLASRGAGGLGLNITTANKVILCGPWWKIELEDQAIKTCPSPRSRERGRGD</sequence>
<evidence type="ECO:0000313" key="5">
    <source>
        <dbReference type="EMBL" id="PMD24224.1"/>
    </source>
</evidence>
<keyword evidence="1" id="KW-0547">Nucleotide-binding</keyword>
<dbReference type="InterPro" id="IPR050628">
    <property type="entry name" value="SNF2_RAD54_helicase_TF"/>
</dbReference>
<dbReference type="GO" id="GO:0008094">
    <property type="term" value="F:ATP-dependent activity, acting on DNA"/>
    <property type="evidence" value="ECO:0007669"/>
    <property type="project" value="TreeGrafter"/>
</dbReference>
<evidence type="ECO:0000313" key="6">
    <source>
        <dbReference type="Proteomes" id="UP000235672"/>
    </source>
</evidence>
<evidence type="ECO:0000256" key="2">
    <source>
        <dbReference type="ARBA" id="ARBA00022801"/>
    </source>
</evidence>
<dbReference type="GO" id="GO:0006281">
    <property type="term" value="P:DNA repair"/>
    <property type="evidence" value="ECO:0007669"/>
    <property type="project" value="TreeGrafter"/>
</dbReference>
<keyword evidence="6" id="KW-1185">Reference proteome</keyword>
<accession>A0A2J6QD85</accession>
<dbReference type="PANTHER" id="PTHR45626">
    <property type="entry name" value="TRANSCRIPTION TERMINATION FACTOR 2-RELATED"/>
    <property type="match status" value="1"/>
</dbReference>
<protein>
    <recommendedName>
        <fullName evidence="4">Helicase C-terminal domain-containing protein</fullName>
    </recommendedName>
</protein>
<dbReference type="GO" id="GO:0005524">
    <property type="term" value="F:ATP binding"/>
    <property type="evidence" value="ECO:0007669"/>
    <property type="project" value="UniProtKB-KW"/>
</dbReference>
<feature type="domain" description="Helicase C-terminal" evidence="4">
    <location>
        <begin position="180"/>
        <end position="276"/>
    </location>
</feature>
<evidence type="ECO:0000256" key="3">
    <source>
        <dbReference type="ARBA" id="ARBA00022840"/>
    </source>
</evidence>
<evidence type="ECO:0000259" key="4">
    <source>
        <dbReference type="Pfam" id="PF00271"/>
    </source>
</evidence>
<dbReference type="CDD" id="cd18793">
    <property type="entry name" value="SF2_C_SNF"/>
    <property type="match status" value="1"/>
</dbReference>
<reference evidence="5 6" key="1">
    <citation type="submission" date="2016-05" db="EMBL/GenBank/DDBJ databases">
        <title>A degradative enzymes factory behind the ericoid mycorrhizal symbiosis.</title>
        <authorList>
            <consortium name="DOE Joint Genome Institute"/>
            <person name="Martino E."/>
            <person name="Morin E."/>
            <person name="Grelet G."/>
            <person name="Kuo A."/>
            <person name="Kohler A."/>
            <person name="Daghino S."/>
            <person name="Barry K."/>
            <person name="Choi C."/>
            <person name="Cichocki N."/>
            <person name="Clum A."/>
            <person name="Copeland A."/>
            <person name="Hainaut M."/>
            <person name="Haridas S."/>
            <person name="Labutti K."/>
            <person name="Lindquist E."/>
            <person name="Lipzen A."/>
            <person name="Khouja H.-R."/>
            <person name="Murat C."/>
            <person name="Ohm R."/>
            <person name="Olson A."/>
            <person name="Spatafora J."/>
            <person name="Veneault-Fourrey C."/>
            <person name="Henrissat B."/>
            <person name="Grigoriev I."/>
            <person name="Martin F."/>
            <person name="Perotto S."/>
        </authorList>
    </citation>
    <scope>NUCLEOTIDE SEQUENCE [LARGE SCALE GENOMIC DNA]</scope>
    <source>
        <strain evidence="5 6">UAMH 7357</strain>
    </source>
</reference>
<dbReference type="InterPro" id="IPR027417">
    <property type="entry name" value="P-loop_NTPase"/>
</dbReference>
<dbReference type="InterPro" id="IPR001650">
    <property type="entry name" value="Helicase_C-like"/>
</dbReference>
<keyword evidence="2" id="KW-0378">Hydrolase</keyword>
<organism evidence="5 6">
    <name type="scientific">Hyaloscypha hepaticicola</name>
    <dbReference type="NCBI Taxonomy" id="2082293"/>
    <lineage>
        <taxon>Eukaryota</taxon>
        <taxon>Fungi</taxon>
        <taxon>Dikarya</taxon>
        <taxon>Ascomycota</taxon>
        <taxon>Pezizomycotina</taxon>
        <taxon>Leotiomycetes</taxon>
        <taxon>Helotiales</taxon>
        <taxon>Hyaloscyphaceae</taxon>
        <taxon>Hyaloscypha</taxon>
    </lineage>
</organism>
<dbReference type="GO" id="GO:0005634">
    <property type="term" value="C:nucleus"/>
    <property type="evidence" value="ECO:0007669"/>
    <property type="project" value="TreeGrafter"/>
</dbReference>
<dbReference type="EMBL" id="KZ613473">
    <property type="protein sequence ID" value="PMD24224.1"/>
    <property type="molecule type" value="Genomic_DNA"/>
</dbReference>
<keyword evidence="3" id="KW-0067">ATP-binding</keyword>
<evidence type="ECO:0000256" key="1">
    <source>
        <dbReference type="ARBA" id="ARBA00022741"/>
    </source>
</evidence>
<dbReference type="InterPro" id="IPR049730">
    <property type="entry name" value="SNF2/RAD54-like_C"/>
</dbReference>
<gene>
    <name evidence="5" type="ORF">NA56DRAFT_700700</name>
</gene>
<name>A0A2J6QD85_9HELO</name>
<proteinExistence type="predicted"/>
<dbReference type="OrthoDB" id="5399953at2759"/>
<dbReference type="GO" id="GO:0016787">
    <property type="term" value="F:hydrolase activity"/>
    <property type="evidence" value="ECO:0007669"/>
    <property type="project" value="UniProtKB-KW"/>
</dbReference>
<dbReference type="SUPFAM" id="SSF52540">
    <property type="entry name" value="P-loop containing nucleoside triphosphate hydrolases"/>
    <property type="match status" value="1"/>
</dbReference>
<dbReference type="STRING" id="1745343.A0A2J6QD85"/>
<dbReference type="PANTHER" id="PTHR45626:SF22">
    <property type="entry name" value="DNA REPAIR PROTEIN RAD5"/>
    <property type="match status" value="1"/>
</dbReference>
<dbReference type="Gene3D" id="3.40.50.300">
    <property type="entry name" value="P-loop containing nucleotide triphosphate hydrolases"/>
    <property type="match status" value="1"/>
</dbReference>
<dbReference type="Pfam" id="PF00271">
    <property type="entry name" value="Helicase_C"/>
    <property type="match status" value="1"/>
</dbReference>